<feature type="transmembrane region" description="Helical" evidence="1">
    <location>
        <begin position="225"/>
        <end position="250"/>
    </location>
</feature>
<gene>
    <name evidence="2" type="ORF">H0H81_007156</name>
</gene>
<evidence type="ECO:0000256" key="1">
    <source>
        <dbReference type="SAM" id="Phobius"/>
    </source>
</evidence>
<comment type="caution">
    <text evidence="2">The sequence shown here is derived from an EMBL/GenBank/DDBJ whole genome shotgun (WGS) entry which is preliminary data.</text>
</comment>
<keyword evidence="1" id="KW-0812">Transmembrane</keyword>
<organism evidence="2 3">
    <name type="scientific">Sphagnurus paluster</name>
    <dbReference type="NCBI Taxonomy" id="117069"/>
    <lineage>
        <taxon>Eukaryota</taxon>
        <taxon>Fungi</taxon>
        <taxon>Dikarya</taxon>
        <taxon>Basidiomycota</taxon>
        <taxon>Agaricomycotina</taxon>
        <taxon>Agaricomycetes</taxon>
        <taxon>Agaricomycetidae</taxon>
        <taxon>Agaricales</taxon>
        <taxon>Tricholomatineae</taxon>
        <taxon>Lyophyllaceae</taxon>
        <taxon>Sphagnurus</taxon>
    </lineage>
</organism>
<reference evidence="2" key="1">
    <citation type="submission" date="2021-02" db="EMBL/GenBank/DDBJ databases">
        <authorList>
            <person name="Nieuwenhuis M."/>
            <person name="Van De Peppel L.J.J."/>
        </authorList>
    </citation>
    <scope>NUCLEOTIDE SEQUENCE</scope>
    <source>
        <strain evidence="2">D49</strain>
    </source>
</reference>
<dbReference type="OrthoDB" id="3047672at2759"/>
<proteinExistence type="predicted"/>
<accession>A0A9P7FSX2</accession>
<keyword evidence="3" id="KW-1185">Reference proteome</keyword>
<dbReference type="AlphaFoldDB" id="A0A9P7FSX2"/>
<evidence type="ECO:0000313" key="3">
    <source>
        <dbReference type="Proteomes" id="UP000717328"/>
    </source>
</evidence>
<feature type="transmembrane region" description="Helical" evidence="1">
    <location>
        <begin position="35"/>
        <end position="56"/>
    </location>
</feature>
<keyword evidence="1" id="KW-0472">Membrane</keyword>
<name>A0A9P7FSX2_9AGAR</name>
<keyword evidence="1" id="KW-1133">Transmembrane helix</keyword>
<dbReference type="Proteomes" id="UP000717328">
    <property type="component" value="Unassembled WGS sequence"/>
</dbReference>
<reference evidence="2" key="2">
    <citation type="submission" date="2021-10" db="EMBL/GenBank/DDBJ databases">
        <title>Phylogenomics reveals ancestral predisposition of the termite-cultivated fungus Termitomyces towards a domesticated lifestyle.</title>
        <authorList>
            <person name="Auxier B."/>
            <person name="Grum-Grzhimaylo A."/>
            <person name="Cardenas M.E."/>
            <person name="Lodge J.D."/>
            <person name="Laessoe T."/>
            <person name="Pedersen O."/>
            <person name="Smith M.E."/>
            <person name="Kuyper T.W."/>
            <person name="Franco-Molano E.A."/>
            <person name="Baroni T.J."/>
            <person name="Aanen D.K."/>
        </authorList>
    </citation>
    <scope>NUCLEOTIDE SEQUENCE</scope>
    <source>
        <strain evidence="2">D49</strain>
    </source>
</reference>
<feature type="transmembrane region" description="Helical" evidence="1">
    <location>
        <begin position="103"/>
        <end position="125"/>
    </location>
</feature>
<dbReference type="EMBL" id="JABCKI010005903">
    <property type="protein sequence ID" value="KAG5636695.1"/>
    <property type="molecule type" value="Genomic_DNA"/>
</dbReference>
<protein>
    <submittedName>
        <fullName evidence="2">Uncharacterized protein</fullName>
    </submittedName>
</protein>
<feature type="transmembrane region" description="Helical" evidence="1">
    <location>
        <begin position="194"/>
        <end position="213"/>
    </location>
</feature>
<feature type="transmembrane region" description="Helical" evidence="1">
    <location>
        <begin position="62"/>
        <end position="83"/>
    </location>
</feature>
<feature type="transmembrane region" description="Helical" evidence="1">
    <location>
        <begin position="137"/>
        <end position="160"/>
    </location>
</feature>
<sequence>MPLCISTTALHVYGVIKVSAFDDELISSLMFQFHLLIALLLNFLPGVAAQGLFLTPIDTATFTLYIALAALTFFQALRASLILCRPGDTGDRLTQDRGPYAKIFLATISLLACYILLAIWIPIALSSYSIDSRDYRIFYAMAAMDQLSDVFIAAAILHFIDSRSGALRRSYSDAESLNCKSLVNLKKKGIFDKLLLSFMALVIFVGAVVNGILQPDLDVTYMSYAVFYQAYIVLYIVATMDVTLSALYFWNALPKSFASTESVGPLCTHSTPN</sequence>
<evidence type="ECO:0000313" key="2">
    <source>
        <dbReference type="EMBL" id="KAG5636695.1"/>
    </source>
</evidence>